<keyword evidence="2" id="KW-0812">Transmembrane</keyword>
<evidence type="ECO:0000259" key="6">
    <source>
        <dbReference type="PROSITE" id="PS50004"/>
    </source>
</evidence>
<dbReference type="Proteomes" id="UP000230069">
    <property type="component" value="Unassembled WGS sequence"/>
</dbReference>
<dbReference type="PANTHER" id="PTHR46296">
    <property type="entry name" value="BNAA05G37250D PROTEIN"/>
    <property type="match status" value="1"/>
</dbReference>
<proteinExistence type="predicted"/>
<dbReference type="InParanoid" id="A0A2G5E7D9"/>
<evidence type="ECO:0000256" key="5">
    <source>
        <dbReference type="SAM" id="MobiDB-lite"/>
    </source>
</evidence>
<dbReference type="PROSITE" id="PS51778">
    <property type="entry name" value="VAST"/>
    <property type="match status" value="2"/>
</dbReference>
<dbReference type="AlphaFoldDB" id="A0A2G5E7D9"/>
<dbReference type="Pfam" id="PF00168">
    <property type="entry name" value="C2"/>
    <property type="match status" value="2"/>
</dbReference>
<reference evidence="8 9" key="1">
    <citation type="submission" date="2017-09" db="EMBL/GenBank/DDBJ databases">
        <title>WGS assembly of Aquilegia coerulea Goldsmith.</title>
        <authorList>
            <person name="Hodges S."/>
            <person name="Kramer E."/>
            <person name="Nordborg M."/>
            <person name="Tomkins J."/>
            <person name="Borevitz J."/>
            <person name="Derieg N."/>
            <person name="Yan J."/>
            <person name="Mihaltcheva S."/>
            <person name="Hayes R.D."/>
            <person name="Rokhsar D."/>
        </authorList>
    </citation>
    <scope>NUCLEOTIDE SEQUENCE [LARGE SCALE GENOMIC DNA]</scope>
    <source>
        <strain evidence="9">cv. Goldsmith</strain>
    </source>
</reference>
<dbReference type="STRING" id="218851.A0A2G5E7D9"/>
<feature type="domain" description="C2" evidence="6">
    <location>
        <begin position="1"/>
        <end position="107"/>
    </location>
</feature>
<evidence type="ECO:0000313" key="9">
    <source>
        <dbReference type="Proteomes" id="UP000230069"/>
    </source>
</evidence>
<name>A0A2G5E7D9_AQUCA</name>
<dbReference type="InterPro" id="IPR011993">
    <property type="entry name" value="PH-like_dom_sf"/>
</dbReference>
<dbReference type="FunCoup" id="A0A2G5E7D9">
    <property type="interactions" value="1063"/>
</dbReference>
<evidence type="ECO:0008006" key="10">
    <source>
        <dbReference type="Google" id="ProtNLM"/>
    </source>
</evidence>
<dbReference type="InterPro" id="IPR000008">
    <property type="entry name" value="C2_dom"/>
</dbReference>
<dbReference type="InterPro" id="IPR044511">
    <property type="entry name" value="At1g03370/At5g50170-like"/>
</dbReference>
<keyword evidence="9" id="KW-1185">Reference proteome</keyword>
<dbReference type="Gene3D" id="2.60.40.150">
    <property type="entry name" value="C2 domain"/>
    <property type="match status" value="2"/>
</dbReference>
<dbReference type="Gene3D" id="2.30.29.30">
    <property type="entry name" value="Pleckstrin-homology domain (PH domain)/Phosphotyrosine-binding domain (PTB)"/>
    <property type="match status" value="1"/>
</dbReference>
<dbReference type="SMART" id="SM00239">
    <property type="entry name" value="C2"/>
    <property type="match status" value="2"/>
</dbReference>
<feature type="compositionally biased region" description="Basic and acidic residues" evidence="5">
    <location>
        <begin position="173"/>
        <end position="187"/>
    </location>
</feature>
<evidence type="ECO:0000313" key="8">
    <source>
        <dbReference type="EMBL" id="PIA51689.1"/>
    </source>
</evidence>
<feature type="domain" description="VASt" evidence="7">
    <location>
        <begin position="232"/>
        <end position="405"/>
    </location>
</feature>
<dbReference type="InterPro" id="IPR035892">
    <property type="entry name" value="C2_domain_sf"/>
</dbReference>
<dbReference type="Pfam" id="PF16016">
    <property type="entry name" value="VASt"/>
    <property type="match status" value="2"/>
</dbReference>
<dbReference type="CDD" id="cd00030">
    <property type="entry name" value="C2"/>
    <property type="match status" value="2"/>
</dbReference>
<protein>
    <recommendedName>
        <fullName evidence="10">C2 and GRAM domain-containing protein</fullName>
    </recommendedName>
</protein>
<accession>A0A2G5E7D9</accession>
<evidence type="ECO:0000256" key="2">
    <source>
        <dbReference type="ARBA" id="ARBA00022692"/>
    </source>
</evidence>
<dbReference type="EMBL" id="KZ305028">
    <property type="protein sequence ID" value="PIA51689.1"/>
    <property type="molecule type" value="Genomic_DNA"/>
</dbReference>
<dbReference type="InterPro" id="IPR031968">
    <property type="entry name" value="VASt"/>
</dbReference>
<dbReference type="SMART" id="SM00568">
    <property type="entry name" value="GRAM"/>
    <property type="match status" value="1"/>
</dbReference>
<evidence type="ECO:0000259" key="7">
    <source>
        <dbReference type="PROSITE" id="PS51778"/>
    </source>
</evidence>
<evidence type="ECO:0000256" key="4">
    <source>
        <dbReference type="ARBA" id="ARBA00023136"/>
    </source>
</evidence>
<organism evidence="8 9">
    <name type="scientific">Aquilegia coerulea</name>
    <name type="common">Rocky mountain columbine</name>
    <dbReference type="NCBI Taxonomy" id="218851"/>
    <lineage>
        <taxon>Eukaryota</taxon>
        <taxon>Viridiplantae</taxon>
        <taxon>Streptophyta</taxon>
        <taxon>Embryophyta</taxon>
        <taxon>Tracheophyta</taxon>
        <taxon>Spermatophyta</taxon>
        <taxon>Magnoliopsida</taxon>
        <taxon>Ranunculales</taxon>
        <taxon>Ranunculaceae</taxon>
        <taxon>Thalictroideae</taxon>
        <taxon>Aquilegia</taxon>
    </lineage>
</organism>
<dbReference type="InterPro" id="IPR004182">
    <property type="entry name" value="GRAM"/>
</dbReference>
<keyword evidence="4" id="KW-0472">Membrane</keyword>
<dbReference type="OrthoDB" id="67700at2759"/>
<feature type="region of interest" description="Disordered" evidence="5">
    <location>
        <begin position="172"/>
        <end position="191"/>
    </location>
</feature>
<dbReference type="GO" id="GO:0016020">
    <property type="term" value="C:membrane"/>
    <property type="evidence" value="ECO:0007669"/>
    <property type="project" value="UniProtKB-SubCell"/>
</dbReference>
<dbReference type="PANTHER" id="PTHR46296:SF7">
    <property type="entry name" value="C2 DOMAIN-CONTAINING PROTEIN"/>
    <property type="match status" value="1"/>
</dbReference>
<comment type="subcellular location">
    <subcellularLocation>
        <location evidence="1">Membrane</location>
        <topology evidence="1">Single-pass membrane protein</topology>
    </subcellularLocation>
</comment>
<sequence>MKLYVYVLEARDLLVKETKGIFVDAHVKLEVGKYKCRTRVLKKTQNPVWNEEFEFRYVDMEEELIVSVVHKDDSGFFNVSRDLVGRVRIPVCSIVSEDNLTLPPTWFSLENPKAEKSAVKDSGKILLSLSLHGGSSSPSNDPLFPAHIKHKAVPSEGKHLVKSIGSRLGRLFNKNEEDSKSDSRTDDSSEVSCTVSDYEDCVDEPFSSCNFEEAIKLMQPRDNEREMPEDLEGGILIDQTYKISSTDLNRFLFMPNSQFRKDLAELQGTTDMQEGSWTWKSGEGSCLTRVVTYIKAATKLVKAVKATEEQTYVKANGREFAVMVTVCTPDVPYGNCFKIELLYRIIPGIELSSGEESARLIISWKVNFFQSTMMRGMIEGGARQGLRESFEQFADLLGKEIKPVDSSEQLDKEQMLASLQMEHQSDWQLAIEYFWNFTVLSTIVMALYITLHILLSGFGTQRSLEFRGLDLPDTFGELFASGVLFLQLERVFYMISHFIQARLRRGNDHGVKSQGDGWVLTVALVEGSNIASMDPAGLSDPYVVLSCNGKTRTSSVKLHTCDPQWNEILEFDATEEPPSVLDVEVFDFDGPFDQAASLGHAEINFLKHTSTELADIWVPLEGKLAQASQSKLHLRIFLDNNNGIETIKEYLTKMEKEAGTKLNLRSPHRNSTFQKLFGLPPEEFLINDFSCYLKRKMPLQGRLFLSARIVGFYANLFGHKTKFFFLWEDIEDVEVIPPSLASVGSPSLVIILRKGRGFDAKHGAKSQDEEGRLRFHFQSFVSFNVVSRTIMALWRTRTLNPEIKGKMEEDQQDQDERYVQIEDSGPFLGVEDANMLKVYSAELPLKMKSLMEMFDGGNLEHKVMAKSGCLNYTTTAWEVVRPDVFERQLSYKFNRNVSIFGGEVTSSQQKTRIGDGKGWIVDEVMILHDVPFGDHFRVHVRYQIETLTPMSTSPSHCQVYLGIAWLKNTNFQERMARNITDKFTNRLKDIFELAEREIIFTSELETFT</sequence>
<evidence type="ECO:0000256" key="1">
    <source>
        <dbReference type="ARBA" id="ARBA00004167"/>
    </source>
</evidence>
<dbReference type="Pfam" id="PF02893">
    <property type="entry name" value="GRAM"/>
    <property type="match status" value="1"/>
</dbReference>
<feature type="domain" description="C2" evidence="6">
    <location>
        <begin position="500"/>
        <end position="618"/>
    </location>
</feature>
<keyword evidence="3" id="KW-1133">Transmembrane helix</keyword>
<feature type="domain" description="VASt" evidence="7">
    <location>
        <begin position="834"/>
        <end position="1002"/>
    </location>
</feature>
<dbReference type="PROSITE" id="PS50004">
    <property type="entry name" value="C2"/>
    <property type="match status" value="2"/>
</dbReference>
<dbReference type="SUPFAM" id="SSF49562">
    <property type="entry name" value="C2 domain (Calcium/lipid-binding domain, CaLB)"/>
    <property type="match status" value="2"/>
</dbReference>
<gene>
    <name evidence="8" type="ORF">AQUCO_01100510v1</name>
</gene>
<evidence type="ECO:0000256" key="3">
    <source>
        <dbReference type="ARBA" id="ARBA00022989"/>
    </source>
</evidence>